<evidence type="ECO:0000313" key="2">
    <source>
        <dbReference type="Proteomes" id="UP000789525"/>
    </source>
</evidence>
<dbReference type="EMBL" id="CAJVPT010028572">
    <property type="protein sequence ID" value="CAG8687114.1"/>
    <property type="molecule type" value="Genomic_DNA"/>
</dbReference>
<sequence length="76" mass="8207">MPDVEVQRIDAVAIPGSAWQGSTFEDPSSVIEHFYSKYALPNEKLNTKGADPFVTDPKGDGANSRKKGAASANNRR</sequence>
<keyword evidence="2" id="KW-1185">Reference proteome</keyword>
<gene>
    <name evidence="1" type="ORF">ACOLOM_LOCUS9651</name>
</gene>
<dbReference type="Proteomes" id="UP000789525">
    <property type="component" value="Unassembled WGS sequence"/>
</dbReference>
<proteinExistence type="predicted"/>
<organism evidence="1 2">
    <name type="scientific">Acaulospora colombiana</name>
    <dbReference type="NCBI Taxonomy" id="27376"/>
    <lineage>
        <taxon>Eukaryota</taxon>
        <taxon>Fungi</taxon>
        <taxon>Fungi incertae sedis</taxon>
        <taxon>Mucoromycota</taxon>
        <taxon>Glomeromycotina</taxon>
        <taxon>Glomeromycetes</taxon>
        <taxon>Diversisporales</taxon>
        <taxon>Acaulosporaceae</taxon>
        <taxon>Acaulospora</taxon>
    </lineage>
</organism>
<comment type="caution">
    <text evidence="1">The sequence shown here is derived from an EMBL/GenBank/DDBJ whole genome shotgun (WGS) entry which is preliminary data.</text>
</comment>
<protein>
    <submittedName>
        <fullName evidence="1">261_t:CDS:1</fullName>
    </submittedName>
</protein>
<reference evidence="1" key="1">
    <citation type="submission" date="2021-06" db="EMBL/GenBank/DDBJ databases">
        <authorList>
            <person name="Kallberg Y."/>
            <person name="Tangrot J."/>
            <person name="Rosling A."/>
        </authorList>
    </citation>
    <scope>NUCLEOTIDE SEQUENCE</scope>
    <source>
        <strain evidence="1">CL356</strain>
    </source>
</reference>
<evidence type="ECO:0000313" key="1">
    <source>
        <dbReference type="EMBL" id="CAG8687114.1"/>
    </source>
</evidence>
<name>A0ACA9P4A8_9GLOM</name>
<accession>A0ACA9P4A8</accession>